<reference evidence="1 2" key="1">
    <citation type="submission" date="2019-07" db="EMBL/GenBank/DDBJ databases">
        <title>Draft genome assembly of a fouling barnacle, Amphibalanus amphitrite (Darwin, 1854): The first reference genome for Thecostraca.</title>
        <authorList>
            <person name="Kim W."/>
        </authorList>
    </citation>
    <scope>NUCLEOTIDE SEQUENCE [LARGE SCALE GENOMIC DNA]</scope>
    <source>
        <strain evidence="1">SNU_AA5</strain>
        <tissue evidence="1">Soma without cirri and trophi</tissue>
    </source>
</reference>
<dbReference type="SUPFAM" id="SSF50978">
    <property type="entry name" value="WD40 repeat-like"/>
    <property type="match status" value="1"/>
</dbReference>
<protein>
    <submittedName>
        <fullName evidence="1">Uncharacterized protein</fullName>
    </submittedName>
</protein>
<name>A0A6A4UTL1_AMPAM</name>
<gene>
    <name evidence="1" type="ORF">FJT64_014455</name>
</gene>
<sequence>MSFSFTNHIVTASWRRRQALQIWDYGSGELITDLQPDTYESMQTCAQFMGKDSLAASGGFSNIIRVIDSRTYMTNGMVRNLPQSVRCQDVLVCEDKQFPRVVACYGSEALLMDTWH</sequence>
<dbReference type="OrthoDB" id="10251741at2759"/>
<accession>A0A6A4UTL1</accession>
<keyword evidence="2" id="KW-1185">Reference proteome</keyword>
<evidence type="ECO:0000313" key="2">
    <source>
        <dbReference type="Proteomes" id="UP000440578"/>
    </source>
</evidence>
<dbReference type="Proteomes" id="UP000440578">
    <property type="component" value="Unassembled WGS sequence"/>
</dbReference>
<proteinExistence type="predicted"/>
<dbReference type="AlphaFoldDB" id="A0A6A4UTL1"/>
<dbReference type="InterPro" id="IPR015943">
    <property type="entry name" value="WD40/YVTN_repeat-like_dom_sf"/>
</dbReference>
<evidence type="ECO:0000313" key="1">
    <source>
        <dbReference type="EMBL" id="KAF0287047.1"/>
    </source>
</evidence>
<dbReference type="InterPro" id="IPR036322">
    <property type="entry name" value="WD40_repeat_dom_sf"/>
</dbReference>
<dbReference type="EMBL" id="VIIS01002214">
    <property type="protein sequence ID" value="KAF0287047.1"/>
    <property type="molecule type" value="Genomic_DNA"/>
</dbReference>
<dbReference type="Gene3D" id="2.130.10.10">
    <property type="entry name" value="YVTN repeat-like/Quinoprotein amine dehydrogenase"/>
    <property type="match status" value="1"/>
</dbReference>
<comment type="caution">
    <text evidence="1">The sequence shown here is derived from an EMBL/GenBank/DDBJ whole genome shotgun (WGS) entry which is preliminary data.</text>
</comment>
<dbReference type="PANTHER" id="PTHR47822:SF2">
    <property type="entry name" value="F-BOX AND WD-40 DOMAIN PROTEIN 7"/>
    <property type="match status" value="1"/>
</dbReference>
<dbReference type="PANTHER" id="PTHR47822">
    <property type="entry name" value="CARBOHYDRATE BINDING DOMAIN CONTAINING PROTEIN"/>
    <property type="match status" value="1"/>
</dbReference>
<organism evidence="1 2">
    <name type="scientific">Amphibalanus amphitrite</name>
    <name type="common">Striped barnacle</name>
    <name type="synonym">Balanus amphitrite</name>
    <dbReference type="NCBI Taxonomy" id="1232801"/>
    <lineage>
        <taxon>Eukaryota</taxon>
        <taxon>Metazoa</taxon>
        <taxon>Ecdysozoa</taxon>
        <taxon>Arthropoda</taxon>
        <taxon>Crustacea</taxon>
        <taxon>Multicrustacea</taxon>
        <taxon>Cirripedia</taxon>
        <taxon>Thoracica</taxon>
        <taxon>Thoracicalcarea</taxon>
        <taxon>Balanomorpha</taxon>
        <taxon>Balanoidea</taxon>
        <taxon>Balanidae</taxon>
        <taxon>Amphibalaninae</taxon>
        <taxon>Amphibalanus</taxon>
    </lineage>
</organism>